<comment type="caution">
    <text evidence="1">The sequence shown here is derived from an EMBL/GenBank/DDBJ whole genome shotgun (WGS) entry which is preliminary data.</text>
</comment>
<protein>
    <submittedName>
        <fullName evidence="1">14524_t:CDS:1</fullName>
    </submittedName>
</protein>
<sequence>TIYNKRIENDNKFYPVNTYLQLNPQIDPNDVFKESNEFGKIHMTTKYQYPLNQGRCWNCNRAFSHECCTASDLKVRTLRRAKEYDSADYTKIFLDIFSRDLLSYPLLKQAEKVSNQIDTTELDIYQFTDSERKLYKSLEEKEPFYKAKIFLLKNLEKQVKEYFPDKYEKFAQNINDIKTVYSIQHHRIYDKINEAKFNDAFTKEEIEKFLEDREDIEEIEKFFFMKHDILKKLEEKARKDVKRKRLKFIYHG</sequence>
<name>A0ACA9KC52_9GLOM</name>
<evidence type="ECO:0000313" key="1">
    <source>
        <dbReference type="EMBL" id="CAG8465222.1"/>
    </source>
</evidence>
<keyword evidence="2" id="KW-1185">Reference proteome</keyword>
<gene>
    <name evidence="1" type="ORF">RPERSI_LOCUS330</name>
</gene>
<evidence type="ECO:0000313" key="2">
    <source>
        <dbReference type="Proteomes" id="UP000789920"/>
    </source>
</evidence>
<proteinExistence type="predicted"/>
<organism evidence="1 2">
    <name type="scientific">Racocetra persica</name>
    <dbReference type="NCBI Taxonomy" id="160502"/>
    <lineage>
        <taxon>Eukaryota</taxon>
        <taxon>Fungi</taxon>
        <taxon>Fungi incertae sedis</taxon>
        <taxon>Mucoromycota</taxon>
        <taxon>Glomeromycotina</taxon>
        <taxon>Glomeromycetes</taxon>
        <taxon>Diversisporales</taxon>
        <taxon>Gigasporaceae</taxon>
        <taxon>Racocetra</taxon>
    </lineage>
</organism>
<accession>A0ACA9KC52</accession>
<dbReference type="EMBL" id="CAJVQC010000246">
    <property type="protein sequence ID" value="CAG8465222.1"/>
    <property type="molecule type" value="Genomic_DNA"/>
</dbReference>
<reference evidence="1" key="1">
    <citation type="submission" date="2021-06" db="EMBL/GenBank/DDBJ databases">
        <authorList>
            <person name="Kallberg Y."/>
            <person name="Tangrot J."/>
            <person name="Rosling A."/>
        </authorList>
    </citation>
    <scope>NUCLEOTIDE SEQUENCE</scope>
    <source>
        <strain evidence="1">MA461A</strain>
    </source>
</reference>
<feature type="non-terminal residue" evidence="1">
    <location>
        <position position="1"/>
    </location>
</feature>
<dbReference type="Proteomes" id="UP000789920">
    <property type="component" value="Unassembled WGS sequence"/>
</dbReference>